<keyword evidence="4" id="KW-0862">Zinc</keyword>
<evidence type="ECO:0000313" key="15">
    <source>
        <dbReference type="Proteomes" id="UP001314263"/>
    </source>
</evidence>
<dbReference type="GO" id="GO:0008237">
    <property type="term" value="F:metallopeptidase activity"/>
    <property type="evidence" value="ECO:0007669"/>
    <property type="project" value="UniProtKB-KW"/>
</dbReference>
<dbReference type="PANTHER" id="PTHR12802:SF155">
    <property type="entry name" value="DEUBIQUITINASE MYSM1"/>
    <property type="match status" value="1"/>
</dbReference>
<keyword evidence="9" id="KW-0539">Nucleus</keyword>
<dbReference type="InterPro" id="IPR009057">
    <property type="entry name" value="Homeodomain-like_sf"/>
</dbReference>
<dbReference type="NCBIfam" id="TIGR01557">
    <property type="entry name" value="myb_SHAQKYF"/>
    <property type="match status" value="1"/>
</dbReference>
<evidence type="ECO:0000259" key="13">
    <source>
        <dbReference type="PROSITE" id="PS51294"/>
    </source>
</evidence>
<dbReference type="InterPro" id="IPR006447">
    <property type="entry name" value="Myb_dom_plants"/>
</dbReference>
<feature type="compositionally biased region" description="Polar residues" evidence="10">
    <location>
        <begin position="280"/>
        <end position="292"/>
    </location>
</feature>
<dbReference type="GO" id="GO:0003677">
    <property type="term" value="F:DNA binding"/>
    <property type="evidence" value="ECO:0007669"/>
    <property type="project" value="UniProtKB-KW"/>
</dbReference>
<evidence type="ECO:0000256" key="9">
    <source>
        <dbReference type="ARBA" id="ARBA00023242"/>
    </source>
</evidence>
<dbReference type="GO" id="GO:0006508">
    <property type="term" value="P:proteolysis"/>
    <property type="evidence" value="ECO:0007669"/>
    <property type="project" value="UniProtKB-KW"/>
</dbReference>
<evidence type="ECO:0000256" key="1">
    <source>
        <dbReference type="ARBA" id="ARBA00022670"/>
    </source>
</evidence>
<feature type="compositionally biased region" description="Polar residues" evidence="10">
    <location>
        <begin position="230"/>
        <end position="272"/>
    </location>
</feature>
<name>A0AAV1I009_9CHLO</name>
<evidence type="ECO:0000256" key="8">
    <source>
        <dbReference type="ARBA" id="ARBA00023163"/>
    </source>
</evidence>
<keyword evidence="1" id="KW-0645">Protease</keyword>
<gene>
    <name evidence="14" type="ORF">CVIRNUC_002411</name>
</gene>
<keyword evidence="5" id="KW-0805">Transcription regulation</keyword>
<feature type="domain" description="Myb-like" evidence="11">
    <location>
        <begin position="13"/>
        <end position="63"/>
    </location>
</feature>
<dbReference type="SMART" id="SM00717">
    <property type="entry name" value="SANT"/>
    <property type="match status" value="1"/>
</dbReference>
<evidence type="ECO:0000256" key="5">
    <source>
        <dbReference type="ARBA" id="ARBA00023015"/>
    </source>
</evidence>
<dbReference type="InterPro" id="IPR017930">
    <property type="entry name" value="Myb_dom"/>
</dbReference>
<dbReference type="EMBL" id="CAUYUE010000003">
    <property type="protein sequence ID" value="CAK0755916.1"/>
    <property type="molecule type" value="Genomic_DNA"/>
</dbReference>
<dbReference type="InterPro" id="IPR001005">
    <property type="entry name" value="SANT/Myb"/>
</dbReference>
<dbReference type="PROSITE" id="PS50090">
    <property type="entry name" value="MYB_LIKE"/>
    <property type="match status" value="1"/>
</dbReference>
<organism evidence="14 15">
    <name type="scientific">Coccomyxa viridis</name>
    <dbReference type="NCBI Taxonomy" id="1274662"/>
    <lineage>
        <taxon>Eukaryota</taxon>
        <taxon>Viridiplantae</taxon>
        <taxon>Chlorophyta</taxon>
        <taxon>core chlorophytes</taxon>
        <taxon>Trebouxiophyceae</taxon>
        <taxon>Trebouxiophyceae incertae sedis</taxon>
        <taxon>Coccomyxaceae</taxon>
        <taxon>Coccomyxa</taxon>
    </lineage>
</organism>
<keyword evidence="6" id="KW-0482">Metalloprotease</keyword>
<dbReference type="FunFam" id="1.10.10.60:FF:000151">
    <property type="entry name" value="histone H2A deubiquitinase MYSM1 isoform X2"/>
    <property type="match status" value="1"/>
</dbReference>
<evidence type="ECO:0000256" key="3">
    <source>
        <dbReference type="ARBA" id="ARBA00022801"/>
    </source>
</evidence>
<dbReference type="InterPro" id="IPR017884">
    <property type="entry name" value="SANT_dom"/>
</dbReference>
<dbReference type="PROSITE" id="PS51293">
    <property type="entry name" value="SANT"/>
    <property type="match status" value="1"/>
</dbReference>
<keyword evidence="7" id="KW-0238">DNA-binding</keyword>
<evidence type="ECO:0000256" key="10">
    <source>
        <dbReference type="SAM" id="MobiDB-lite"/>
    </source>
</evidence>
<dbReference type="Pfam" id="PF00249">
    <property type="entry name" value="Myb_DNA-binding"/>
    <property type="match status" value="1"/>
</dbReference>
<dbReference type="PANTHER" id="PTHR12802">
    <property type="entry name" value="SWI/SNF COMPLEX-RELATED"/>
    <property type="match status" value="1"/>
</dbReference>
<dbReference type="Gene3D" id="1.10.10.60">
    <property type="entry name" value="Homeodomain-like"/>
    <property type="match status" value="1"/>
</dbReference>
<evidence type="ECO:0000259" key="11">
    <source>
        <dbReference type="PROSITE" id="PS50090"/>
    </source>
</evidence>
<accession>A0AAV1I009</accession>
<protein>
    <submittedName>
        <fullName evidence="14">Uncharacterized protein</fullName>
    </submittedName>
</protein>
<feature type="compositionally biased region" description="Polar residues" evidence="10">
    <location>
        <begin position="110"/>
        <end position="130"/>
    </location>
</feature>
<dbReference type="PROSITE" id="PS51294">
    <property type="entry name" value="HTH_MYB"/>
    <property type="match status" value="1"/>
</dbReference>
<evidence type="ECO:0000256" key="7">
    <source>
        <dbReference type="ARBA" id="ARBA00023125"/>
    </source>
</evidence>
<feature type="compositionally biased region" description="Polar residues" evidence="10">
    <location>
        <begin position="175"/>
        <end position="198"/>
    </location>
</feature>
<sequence>MEGALPRQRKAYKITKQREKWSDDEHARFVEAIDRFGRDWAKIVAHIGTRTVAQVRSHAQKFFLKLEKAGKADVVPPPRPKKRAAKPYPVQSERSEERRKSKRFRGSSSVTSTLSDTQDGTAGPSLTPTASGARASPRSYQTTFPSSRPVRAARLTRAAMAKEMSSGDLEGDGSNIASAHESNNESSGGPSAADNSGLSKPELMPTKGNMQPAGTSAPDYTKLFTVVGNVFNSGGSDNEANHQQMVQQLEPSQRQASHPQQSTASSLITVTPDSHDAYDDTSNALQPRQVLS</sequence>
<keyword evidence="3" id="KW-0378">Hydrolase</keyword>
<dbReference type="SUPFAM" id="SSF46689">
    <property type="entry name" value="Homeodomain-like"/>
    <property type="match status" value="1"/>
</dbReference>
<comment type="caution">
    <text evidence="14">The sequence shown here is derived from an EMBL/GenBank/DDBJ whole genome shotgun (WGS) entry which is preliminary data.</text>
</comment>
<evidence type="ECO:0000256" key="6">
    <source>
        <dbReference type="ARBA" id="ARBA00023049"/>
    </source>
</evidence>
<evidence type="ECO:0000256" key="4">
    <source>
        <dbReference type="ARBA" id="ARBA00022833"/>
    </source>
</evidence>
<evidence type="ECO:0000259" key="12">
    <source>
        <dbReference type="PROSITE" id="PS51293"/>
    </source>
</evidence>
<dbReference type="GO" id="GO:0046872">
    <property type="term" value="F:metal ion binding"/>
    <property type="evidence" value="ECO:0007669"/>
    <property type="project" value="UniProtKB-KW"/>
</dbReference>
<feature type="domain" description="HTH myb-type" evidence="13">
    <location>
        <begin position="13"/>
        <end position="67"/>
    </location>
</feature>
<keyword evidence="15" id="KW-1185">Reference proteome</keyword>
<keyword evidence="8" id="KW-0804">Transcription</keyword>
<reference evidence="14 15" key="1">
    <citation type="submission" date="2023-10" db="EMBL/GenBank/DDBJ databases">
        <authorList>
            <person name="Maclean D."/>
            <person name="Macfadyen A."/>
        </authorList>
    </citation>
    <scope>NUCLEOTIDE SEQUENCE [LARGE SCALE GENOMIC DNA]</scope>
</reference>
<evidence type="ECO:0000256" key="2">
    <source>
        <dbReference type="ARBA" id="ARBA00022723"/>
    </source>
</evidence>
<dbReference type="CDD" id="cd00167">
    <property type="entry name" value="SANT"/>
    <property type="match status" value="1"/>
</dbReference>
<feature type="region of interest" description="Disordered" evidence="10">
    <location>
        <begin position="67"/>
        <end position="292"/>
    </location>
</feature>
<dbReference type="AlphaFoldDB" id="A0AAV1I009"/>
<dbReference type="Proteomes" id="UP001314263">
    <property type="component" value="Unassembled WGS sequence"/>
</dbReference>
<feature type="domain" description="SANT" evidence="12">
    <location>
        <begin position="16"/>
        <end position="67"/>
    </location>
</feature>
<keyword evidence="2" id="KW-0479">Metal-binding</keyword>
<proteinExistence type="predicted"/>
<evidence type="ECO:0000313" key="14">
    <source>
        <dbReference type="EMBL" id="CAK0755916.1"/>
    </source>
</evidence>